<dbReference type="EMBL" id="CP022957">
    <property type="protein sequence ID" value="ASV29748.1"/>
    <property type="molecule type" value="Genomic_DNA"/>
</dbReference>
<dbReference type="OrthoDB" id="1179712at2"/>
<dbReference type="AlphaFoldDB" id="A0A223V422"/>
<gene>
    <name evidence="1" type="ORF">CJ263_05670</name>
</gene>
<proteinExistence type="predicted"/>
<evidence type="ECO:0000313" key="1">
    <source>
        <dbReference type="EMBL" id="ASV29748.1"/>
    </source>
</evidence>
<accession>A0A223V422</accession>
<dbReference type="Proteomes" id="UP000215244">
    <property type="component" value="Chromosome"/>
</dbReference>
<sequence length="137" mass="15532">MKLRFIKYGLPFVLTLLCGLYLVHSNLKVEDTSSINLVETFLQPNDTNQNASVGINPSSSPKRLAVEVAESEEQEEEIRHTIPAENSRYSGSNSTSYAHTNLDGFSVYSSRVSNHLLNVSGTIFPYRRYIRFQVFRL</sequence>
<dbReference type="KEGG" id="marb:CJ263_05670"/>
<keyword evidence="2" id="KW-1185">Reference proteome</keyword>
<reference evidence="1 2" key="1">
    <citation type="submission" date="2017-08" db="EMBL/GenBank/DDBJ databases">
        <title>The complete genome sequence of Maribacter sp. B1, isolated from deep-sea sediment.</title>
        <authorList>
            <person name="Wu Y.-H."/>
            <person name="Cheng H."/>
            <person name="Xu X.-W."/>
        </authorList>
    </citation>
    <scope>NUCLEOTIDE SEQUENCE [LARGE SCALE GENOMIC DNA]</scope>
    <source>
        <strain evidence="1 2">B1</strain>
    </source>
</reference>
<protein>
    <submittedName>
        <fullName evidence="1">Uncharacterized protein</fullName>
    </submittedName>
</protein>
<dbReference type="RefSeq" id="WP_094996371.1">
    <property type="nucleotide sequence ID" value="NZ_BMJL01000009.1"/>
</dbReference>
<evidence type="ECO:0000313" key="2">
    <source>
        <dbReference type="Proteomes" id="UP000215244"/>
    </source>
</evidence>
<organism evidence="1 2">
    <name type="scientific">Maribacter cobaltidurans</name>
    <dbReference type="NCBI Taxonomy" id="1178778"/>
    <lineage>
        <taxon>Bacteria</taxon>
        <taxon>Pseudomonadati</taxon>
        <taxon>Bacteroidota</taxon>
        <taxon>Flavobacteriia</taxon>
        <taxon>Flavobacteriales</taxon>
        <taxon>Flavobacteriaceae</taxon>
        <taxon>Maribacter</taxon>
    </lineage>
</organism>
<name>A0A223V422_9FLAO</name>